<feature type="transmembrane region" description="Helical" evidence="1">
    <location>
        <begin position="126"/>
        <end position="146"/>
    </location>
</feature>
<name>A0A1I0PN39_9EURY</name>
<keyword evidence="1" id="KW-0472">Membrane</keyword>
<evidence type="ECO:0000313" key="3">
    <source>
        <dbReference type="EMBL" id="SEW15665.1"/>
    </source>
</evidence>
<dbReference type="EMBL" id="FOJA01000001">
    <property type="protein sequence ID" value="SEW15665.1"/>
    <property type="molecule type" value="Genomic_DNA"/>
</dbReference>
<keyword evidence="1" id="KW-0812">Transmembrane</keyword>
<gene>
    <name evidence="3" type="ORF">SAMN04487945_1810</name>
</gene>
<organism evidence="3 4">
    <name type="scientific">Halobacterium jilantaiense</name>
    <dbReference type="NCBI Taxonomy" id="355548"/>
    <lineage>
        <taxon>Archaea</taxon>
        <taxon>Methanobacteriati</taxon>
        <taxon>Methanobacteriota</taxon>
        <taxon>Stenosarchaea group</taxon>
        <taxon>Halobacteria</taxon>
        <taxon>Halobacteriales</taxon>
        <taxon>Halobacteriaceae</taxon>
        <taxon>Halobacterium</taxon>
    </lineage>
</organism>
<evidence type="ECO:0000256" key="1">
    <source>
        <dbReference type="SAM" id="Phobius"/>
    </source>
</evidence>
<protein>
    <recommendedName>
        <fullName evidence="2">DUF7344 domain-containing protein</fullName>
    </recommendedName>
</protein>
<keyword evidence="1" id="KW-1133">Transmembrane helix</keyword>
<dbReference type="RefSeq" id="WP_177170807.1">
    <property type="nucleotide sequence ID" value="NZ_FOJA01000001.1"/>
</dbReference>
<evidence type="ECO:0000259" key="2">
    <source>
        <dbReference type="Pfam" id="PF24035"/>
    </source>
</evidence>
<dbReference type="InterPro" id="IPR055768">
    <property type="entry name" value="DUF7344"/>
</dbReference>
<dbReference type="AlphaFoldDB" id="A0A1I0PN39"/>
<proteinExistence type="predicted"/>
<dbReference type="Pfam" id="PF24035">
    <property type="entry name" value="DUF7344"/>
    <property type="match status" value="1"/>
</dbReference>
<keyword evidence="4" id="KW-1185">Reference proteome</keyword>
<dbReference type="OrthoDB" id="331021at2157"/>
<feature type="domain" description="DUF7344" evidence="2">
    <location>
        <begin position="22"/>
        <end position="99"/>
    </location>
</feature>
<evidence type="ECO:0000313" key="4">
    <source>
        <dbReference type="Proteomes" id="UP000198518"/>
    </source>
</evidence>
<reference evidence="3 4" key="1">
    <citation type="submission" date="2016-10" db="EMBL/GenBank/DDBJ databases">
        <authorList>
            <person name="de Groot N.N."/>
        </authorList>
    </citation>
    <scope>NUCLEOTIDE SEQUENCE [LARGE SCALE GENOMIC DNA]</scope>
    <source>
        <strain evidence="3 4">CGMCC 1.5337</strain>
    </source>
</reference>
<feature type="transmembrane region" description="Helical" evidence="1">
    <location>
        <begin position="152"/>
        <end position="171"/>
    </location>
</feature>
<dbReference type="Proteomes" id="UP000198518">
    <property type="component" value="Unassembled WGS sequence"/>
</dbReference>
<accession>A0A1I0PN39</accession>
<sequence>MSHARGRTRGEQVASIGEADIHDVLRNDRRRMVLEQLGESDTSVTARELSETIAARESGSDPPPRDVRRSVYISLQQTHLPKLDDLDVIDYDEADREVRPGANAAEVGVYMEVVPRYGLTFAEFHAGLGVLGALLVAASTVGVPLLSAVSPAAWAVVAFAAIAASGLYRTYSQRSSLVHRLRR</sequence>